<feature type="domain" description="STAS" evidence="1">
    <location>
        <begin position="7"/>
        <end position="70"/>
    </location>
</feature>
<dbReference type="CDD" id="cd07043">
    <property type="entry name" value="STAS_anti-anti-sigma_factors"/>
    <property type="match status" value="1"/>
</dbReference>
<evidence type="ECO:0000259" key="1">
    <source>
        <dbReference type="PROSITE" id="PS50801"/>
    </source>
</evidence>
<evidence type="ECO:0000313" key="2">
    <source>
        <dbReference type="EMBL" id="SVB76603.1"/>
    </source>
</evidence>
<protein>
    <recommendedName>
        <fullName evidence="1">STAS domain-containing protein</fullName>
    </recommendedName>
</protein>
<dbReference type="PROSITE" id="PS50801">
    <property type="entry name" value="STAS"/>
    <property type="match status" value="1"/>
</dbReference>
<dbReference type="Gene3D" id="3.30.750.24">
    <property type="entry name" value="STAS domain"/>
    <property type="match status" value="1"/>
</dbReference>
<sequence>MGEDSQSIYQVCTQPDYVFVKVNGRASYVNCDPFRRFLHDVLADGQCKFVFDFADCSGLDSTFLGILAGVALAIRGKEEDSCMTLLQLGERNLETVKNLGIHRIANVRAKENPPDIENLEGIGDGFNGETASVREVYEAHKRLTELNESNARKFHDVVAFLEQRLDEEEVGDRDPDKTQ</sequence>
<gene>
    <name evidence="2" type="ORF">METZ01_LOCUS229457</name>
</gene>
<dbReference type="InterPro" id="IPR036513">
    <property type="entry name" value="STAS_dom_sf"/>
</dbReference>
<proteinExistence type="predicted"/>
<dbReference type="InterPro" id="IPR002645">
    <property type="entry name" value="STAS_dom"/>
</dbReference>
<dbReference type="SUPFAM" id="SSF52091">
    <property type="entry name" value="SpoIIaa-like"/>
    <property type="match status" value="1"/>
</dbReference>
<dbReference type="AlphaFoldDB" id="A0A382GPT0"/>
<accession>A0A382GPT0</accession>
<organism evidence="2">
    <name type="scientific">marine metagenome</name>
    <dbReference type="NCBI Taxonomy" id="408172"/>
    <lineage>
        <taxon>unclassified sequences</taxon>
        <taxon>metagenomes</taxon>
        <taxon>ecological metagenomes</taxon>
    </lineage>
</organism>
<reference evidence="2" key="1">
    <citation type="submission" date="2018-05" db="EMBL/GenBank/DDBJ databases">
        <authorList>
            <person name="Lanie J.A."/>
            <person name="Ng W.-L."/>
            <person name="Kazmierczak K.M."/>
            <person name="Andrzejewski T.M."/>
            <person name="Davidsen T.M."/>
            <person name="Wayne K.J."/>
            <person name="Tettelin H."/>
            <person name="Glass J.I."/>
            <person name="Rusch D."/>
            <person name="Podicherti R."/>
            <person name="Tsui H.-C.T."/>
            <person name="Winkler M.E."/>
        </authorList>
    </citation>
    <scope>NUCLEOTIDE SEQUENCE</scope>
</reference>
<name>A0A382GPT0_9ZZZZ</name>
<dbReference type="EMBL" id="UINC01056500">
    <property type="protein sequence ID" value="SVB76603.1"/>
    <property type="molecule type" value="Genomic_DNA"/>
</dbReference>